<reference evidence="7" key="1">
    <citation type="submission" date="2017-08" db="EMBL/GenBank/DDBJ databases">
        <authorList>
            <person name="Polle J.E."/>
            <person name="Barry K."/>
            <person name="Cushman J."/>
            <person name="Schmutz J."/>
            <person name="Tran D."/>
            <person name="Hathwaick L.T."/>
            <person name="Yim W.C."/>
            <person name="Jenkins J."/>
            <person name="Mckie-Krisberg Z.M."/>
            <person name="Prochnik S."/>
            <person name="Lindquist E."/>
            <person name="Dockter R.B."/>
            <person name="Adam C."/>
            <person name="Molina H."/>
            <person name="Bunkerborg J."/>
            <person name="Jin E."/>
            <person name="Buchheim M."/>
            <person name="Magnuson J."/>
        </authorList>
    </citation>
    <scope>NUCLEOTIDE SEQUENCE</scope>
    <source>
        <strain evidence="7">CCAP 19/18</strain>
    </source>
</reference>
<dbReference type="Pfam" id="PF04934">
    <property type="entry name" value="Med6"/>
    <property type="match status" value="1"/>
</dbReference>
<evidence type="ECO:0000256" key="6">
    <source>
        <dbReference type="SAM" id="MobiDB-lite"/>
    </source>
</evidence>
<comment type="caution">
    <text evidence="7">The sequence shown here is derived from an EMBL/GenBank/DDBJ whole genome shotgun (WGS) entry which is preliminary data.</text>
</comment>
<comment type="subcellular location">
    <subcellularLocation>
        <location evidence="1">Nucleus</location>
    </subcellularLocation>
</comment>
<name>A0ABQ7GFC1_DUNSA</name>
<gene>
    <name evidence="7" type="ORF">DUNSADRAFT_10463</name>
</gene>
<keyword evidence="3" id="KW-0805">Transcription regulation</keyword>
<evidence type="ECO:0000256" key="3">
    <source>
        <dbReference type="ARBA" id="ARBA00023015"/>
    </source>
</evidence>
<evidence type="ECO:0000256" key="4">
    <source>
        <dbReference type="ARBA" id="ARBA00023163"/>
    </source>
</evidence>
<evidence type="ECO:0000256" key="1">
    <source>
        <dbReference type="ARBA" id="ARBA00004123"/>
    </source>
</evidence>
<dbReference type="Proteomes" id="UP000815325">
    <property type="component" value="Unassembled WGS sequence"/>
</dbReference>
<feature type="compositionally biased region" description="Low complexity" evidence="6">
    <location>
        <begin position="337"/>
        <end position="350"/>
    </location>
</feature>
<feature type="compositionally biased region" description="Basic residues" evidence="6">
    <location>
        <begin position="395"/>
        <end position="407"/>
    </location>
</feature>
<evidence type="ECO:0000313" key="8">
    <source>
        <dbReference type="Proteomes" id="UP000815325"/>
    </source>
</evidence>
<dbReference type="InterPro" id="IPR007018">
    <property type="entry name" value="Mediator_Med6"/>
</dbReference>
<evidence type="ECO:0000256" key="5">
    <source>
        <dbReference type="ARBA" id="ARBA00023242"/>
    </source>
</evidence>
<dbReference type="Gene3D" id="3.10.450.580">
    <property type="entry name" value="Mediator complex, subunit Med6"/>
    <property type="match status" value="1"/>
</dbReference>
<proteinExistence type="inferred from homology"/>
<dbReference type="InterPro" id="IPR038566">
    <property type="entry name" value="Mediator_Med6_sf"/>
</dbReference>
<dbReference type="PANTHER" id="PTHR13104">
    <property type="entry name" value="MED-6-RELATED"/>
    <property type="match status" value="1"/>
</dbReference>
<protein>
    <submittedName>
        <fullName evidence="7">MED6 mediator sub complex component-domain-containing protein</fullName>
    </submittedName>
</protein>
<feature type="region of interest" description="Disordered" evidence="6">
    <location>
        <begin position="193"/>
        <end position="246"/>
    </location>
</feature>
<accession>A0ABQ7GFC1</accession>
<feature type="compositionally biased region" description="Low complexity" evidence="6">
    <location>
        <begin position="195"/>
        <end position="209"/>
    </location>
</feature>
<keyword evidence="8" id="KW-1185">Reference proteome</keyword>
<keyword evidence="4" id="KW-0804">Transcription</keyword>
<feature type="region of interest" description="Disordered" evidence="6">
    <location>
        <begin position="387"/>
        <end position="407"/>
    </location>
</feature>
<feature type="region of interest" description="Disordered" evidence="6">
    <location>
        <begin position="330"/>
        <end position="350"/>
    </location>
</feature>
<evidence type="ECO:0000313" key="7">
    <source>
        <dbReference type="EMBL" id="KAF5833298.1"/>
    </source>
</evidence>
<dbReference type="EMBL" id="MU069819">
    <property type="protein sequence ID" value="KAF5833298.1"/>
    <property type="molecule type" value="Genomic_DNA"/>
</dbReference>
<evidence type="ECO:0000256" key="2">
    <source>
        <dbReference type="ARBA" id="ARBA00007526"/>
    </source>
</evidence>
<sequence>MYGRSMHFLLNAICHFQGRHLQFLCQQRVTVDALAEGLALPISSCCISRFDPNYPHVLNQFSILHYFELSPFFDRTCNNTLARQQGHDPAVPGALEFVVPQGGMEYVLELAQVPHLFLIRKHVRKGPDAAAPGALSTLAYYYVLDKVIYQAPTLHAVLSSRIRRCAWGLHQGFGKLQADLDPLKAQLRKREKILQQEQQQQRHQQQQQQDMGAETGAAGAPVRSSGVAKAETAVDEQQGVGKAAAAPMPTVQRVNAADAAQWRRTDNIIMAVLSRYEVPEMPASYYTAPRRGMPAMSIKPLEEPEAQGVAVESAAPPSTVGIELPNQQPAGRAVGGQPQQQDAAAPLARPQYQPMQPPLKLEEEHDVKRGLGGETTMVGWSVGDEIEGLFPRGSIPKKKRTRSGVMR</sequence>
<organism evidence="7 8">
    <name type="scientific">Dunaliella salina</name>
    <name type="common">Green alga</name>
    <name type="synonym">Protococcus salinus</name>
    <dbReference type="NCBI Taxonomy" id="3046"/>
    <lineage>
        <taxon>Eukaryota</taxon>
        <taxon>Viridiplantae</taxon>
        <taxon>Chlorophyta</taxon>
        <taxon>core chlorophytes</taxon>
        <taxon>Chlorophyceae</taxon>
        <taxon>CS clade</taxon>
        <taxon>Chlamydomonadales</taxon>
        <taxon>Dunaliellaceae</taxon>
        <taxon>Dunaliella</taxon>
    </lineage>
</organism>
<keyword evidence="5" id="KW-0539">Nucleus</keyword>
<comment type="similarity">
    <text evidence="2">Belongs to the Mediator complex subunit 6 family.</text>
</comment>